<evidence type="ECO:0000256" key="3">
    <source>
        <dbReference type="ARBA" id="ARBA00022801"/>
    </source>
</evidence>
<keyword evidence="5 8" id="KW-0119">Carbohydrate metabolism</keyword>
<comment type="similarity">
    <text evidence="2 8 10">Belongs to the glycosyl hydrolase 9 (cellulase E) family.</text>
</comment>
<feature type="transmembrane region" description="Helical" evidence="12">
    <location>
        <begin position="77"/>
        <end position="96"/>
    </location>
</feature>
<comment type="catalytic activity">
    <reaction evidence="1 10">
        <text>Endohydrolysis of (1-&gt;4)-beta-D-glucosidic linkages in cellulose, lichenin and cereal beta-D-glucans.</text>
        <dbReference type="EC" id="3.2.1.4"/>
    </reaction>
</comment>
<keyword evidence="6 8" id="KW-0326">Glycosidase</keyword>
<dbReference type="Gene3D" id="1.50.10.10">
    <property type="match status" value="1"/>
</dbReference>
<evidence type="ECO:0000256" key="8">
    <source>
        <dbReference type="PROSITE-ProRule" id="PRU10059"/>
    </source>
</evidence>
<feature type="active site" evidence="9">
    <location>
        <position position="571"/>
    </location>
</feature>
<evidence type="ECO:0000256" key="2">
    <source>
        <dbReference type="ARBA" id="ARBA00007072"/>
    </source>
</evidence>
<dbReference type="OrthoDB" id="10257085at2759"/>
<evidence type="ECO:0000256" key="7">
    <source>
        <dbReference type="ARBA" id="ARBA00023326"/>
    </source>
</evidence>
<dbReference type="PROSITE" id="PS00698">
    <property type="entry name" value="GH9_3"/>
    <property type="match status" value="1"/>
</dbReference>
<keyword evidence="4 10" id="KW-0136">Cellulose degradation</keyword>
<evidence type="ECO:0000256" key="4">
    <source>
        <dbReference type="ARBA" id="ARBA00023001"/>
    </source>
</evidence>
<dbReference type="FunFam" id="1.50.10.10:FF:000020">
    <property type="entry name" value="Endoglucanase"/>
    <property type="match status" value="1"/>
</dbReference>
<keyword evidence="12" id="KW-0812">Transmembrane</keyword>
<evidence type="ECO:0000256" key="11">
    <source>
        <dbReference type="SAM" id="MobiDB-lite"/>
    </source>
</evidence>
<dbReference type="InterPro" id="IPR012341">
    <property type="entry name" value="6hp_glycosidase-like_sf"/>
</dbReference>
<feature type="domain" description="Glycoside hydrolase family 9" evidence="13">
    <location>
        <begin position="112"/>
        <end position="584"/>
    </location>
</feature>
<protein>
    <recommendedName>
        <fullName evidence="10">Endoglucanase</fullName>
        <ecNumber evidence="10">3.2.1.4</ecNumber>
    </recommendedName>
</protein>
<keyword evidence="15" id="KW-1185">Reference proteome</keyword>
<keyword evidence="12" id="KW-0472">Membrane</keyword>
<dbReference type="EMBL" id="JAAARO010000022">
    <property type="protein sequence ID" value="KAF5727292.1"/>
    <property type="molecule type" value="Genomic_DNA"/>
</dbReference>
<evidence type="ECO:0000256" key="10">
    <source>
        <dbReference type="RuleBase" id="RU361166"/>
    </source>
</evidence>
<comment type="caution">
    <text evidence="14">The sequence shown here is derived from an EMBL/GenBank/DDBJ whole genome shotgun (WGS) entry which is preliminary data.</text>
</comment>
<feature type="active site" evidence="9">
    <location>
        <position position="562"/>
    </location>
</feature>
<evidence type="ECO:0000313" key="15">
    <source>
        <dbReference type="Proteomes" id="UP000593562"/>
    </source>
</evidence>
<gene>
    <name evidence="14" type="ORF">HS088_TW22G00983</name>
</gene>
<dbReference type="InterPro" id="IPR001701">
    <property type="entry name" value="Glyco_hydro_9"/>
</dbReference>
<keyword evidence="7 8" id="KW-0624">Polysaccharide degradation</keyword>
<evidence type="ECO:0000256" key="12">
    <source>
        <dbReference type="SAM" id="Phobius"/>
    </source>
</evidence>
<evidence type="ECO:0000256" key="5">
    <source>
        <dbReference type="ARBA" id="ARBA00023277"/>
    </source>
</evidence>
<proteinExistence type="inferred from homology"/>
<feature type="active site" evidence="8">
    <location>
        <position position="514"/>
    </location>
</feature>
<dbReference type="EC" id="3.2.1.4" evidence="10"/>
<organism evidence="14 15">
    <name type="scientific">Tripterygium wilfordii</name>
    <name type="common">Thunder God vine</name>
    <dbReference type="NCBI Taxonomy" id="458696"/>
    <lineage>
        <taxon>Eukaryota</taxon>
        <taxon>Viridiplantae</taxon>
        <taxon>Streptophyta</taxon>
        <taxon>Embryophyta</taxon>
        <taxon>Tracheophyta</taxon>
        <taxon>Spermatophyta</taxon>
        <taxon>Magnoliopsida</taxon>
        <taxon>eudicotyledons</taxon>
        <taxon>Gunneridae</taxon>
        <taxon>Pentapetalae</taxon>
        <taxon>rosids</taxon>
        <taxon>fabids</taxon>
        <taxon>Celastrales</taxon>
        <taxon>Celastraceae</taxon>
        <taxon>Tripterygium</taxon>
    </lineage>
</organism>
<sequence length="620" mass="69559">MHSGNQWGGSFDIINSNSGESELEDRSRNMELDRGALHHHHHLDETQQSWLLGPPESNKNKHIDFGCIVCSRRALKWTLSSLAIAFLVIALPIIIVKTLPTHNPRPPPPDKYTLALQKALLFFNAQKSGRLPKSNGIYWRGNSGLQDGSELTDVKGGLVGGFYDAGDNSKFHFPMSYAMTMLSWSLIEYGHKYKSIQEYNHIRDLIKWGTDYLLLTFNSTAIKINKIYAQVGGSHNGSTIPDDHYCWERPEDMDYKRPVQTIYSGPDLAGEMAAAFAAASIVFQDNTAYSKKLIKAAQTVFAFARDSGKRSRYSVGNPYIEPYYNSTGYYDEYMWGATWLYYATGEANYILLATNPGMSKNSKAFYGIPDLSVPSWDNKLPAAMLLLTRFRIFLSPGYPYEDMLRMYHNVTSLTMCSYLQRYNVFNWTRGGMIQLKPGTPQPLQYVSTAAFLANLFADYLNATGVPGWNCGSEFIQSDVLRRFATSQIDYILGKNPMNMSYVVGYGTKFPRHVHHRGASIPDDKKRYSCTGGWKWKDSRNPNPNNITGAMVGGPDKFDRFNDVRNEYNYTEPSLAANAGLVAALASLTSSGGHGIDKNTIFQAVPPLYPQNPPPPPPWKP</sequence>
<dbReference type="GO" id="GO:0030245">
    <property type="term" value="P:cellulose catabolic process"/>
    <property type="evidence" value="ECO:0007669"/>
    <property type="project" value="UniProtKB-KW"/>
</dbReference>
<dbReference type="InParanoid" id="A0A7J7BZL2"/>
<dbReference type="AlphaFoldDB" id="A0A7J7BZL2"/>
<evidence type="ECO:0000259" key="13">
    <source>
        <dbReference type="Pfam" id="PF00759"/>
    </source>
</evidence>
<dbReference type="Proteomes" id="UP000593562">
    <property type="component" value="Unassembled WGS sequence"/>
</dbReference>
<evidence type="ECO:0000256" key="9">
    <source>
        <dbReference type="PROSITE-ProRule" id="PRU10060"/>
    </source>
</evidence>
<reference evidence="14 15" key="1">
    <citation type="journal article" date="2020" name="Nat. Commun.">
        <title>Genome of Tripterygium wilfordii and identification of cytochrome P450 involved in triptolide biosynthesis.</title>
        <authorList>
            <person name="Tu L."/>
            <person name="Su P."/>
            <person name="Zhang Z."/>
            <person name="Gao L."/>
            <person name="Wang J."/>
            <person name="Hu T."/>
            <person name="Zhou J."/>
            <person name="Zhang Y."/>
            <person name="Zhao Y."/>
            <person name="Liu Y."/>
            <person name="Song Y."/>
            <person name="Tong Y."/>
            <person name="Lu Y."/>
            <person name="Yang J."/>
            <person name="Xu C."/>
            <person name="Jia M."/>
            <person name="Peters R.J."/>
            <person name="Huang L."/>
            <person name="Gao W."/>
        </authorList>
    </citation>
    <scope>NUCLEOTIDE SEQUENCE [LARGE SCALE GENOMIC DNA]</scope>
    <source>
        <strain evidence="15">cv. XIE 37</strain>
        <tissue evidence="14">Leaf</tissue>
    </source>
</reference>
<dbReference type="GO" id="GO:0008810">
    <property type="term" value="F:cellulase activity"/>
    <property type="evidence" value="ECO:0007669"/>
    <property type="project" value="UniProtKB-EC"/>
</dbReference>
<evidence type="ECO:0000256" key="1">
    <source>
        <dbReference type="ARBA" id="ARBA00000966"/>
    </source>
</evidence>
<evidence type="ECO:0000256" key="6">
    <source>
        <dbReference type="ARBA" id="ARBA00023295"/>
    </source>
</evidence>
<dbReference type="InterPro" id="IPR018221">
    <property type="entry name" value="Glyco_hydro_9_His_AS"/>
</dbReference>
<keyword evidence="3 8" id="KW-0378">Hydrolase</keyword>
<keyword evidence="12" id="KW-1133">Transmembrane helix</keyword>
<evidence type="ECO:0000313" key="14">
    <source>
        <dbReference type="EMBL" id="KAF5727292.1"/>
    </source>
</evidence>
<name>A0A7J7BZL2_TRIWF</name>
<dbReference type="PROSITE" id="PS00592">
    <property type="entry name" value="GH9_2"/>
    <property type="match status" value="1"/>
</dbReference>
<dbReference type="Pfam" id="PF00759">
    <property type="entry name" value="Glyco_hydro_9"/>
    <property type="match status" value="1"/>
</dbReference>
<dbReference type="InterPro" id="IPR033126">
    <property type="entry name" value="Glyco_hydro_9_Asp/Glu_AS"/>
</dbReference>
<accession>A0A7J7BZL2</accession>
<dbReference type="PANTHER" id="PTHR22298">
    <property type="entry name" value="ENDO-1,4-BETA-GLUCANASE"/>
    <property type="match status" value="1"/>
</dbReference>
<dbReference type="SUPFAM" id="SSF48208">
    <property type="entry name" value="Six-hairpin glycosidases"/>
    <property type="match status" value="1"/>
</dbReference>
<dbReference type="InterPro" id="IPR008928">
    <property type="entry name" value="6-hairpin_glycosidase_sf"/>
</dbReference>
<feature type="region of interest" description="Disordered" evidence="11">
    <location>
        <begin position="1"/>
        <end position="27"/>
    </location>
</feature>
<dbReference type="FunCoup" id="A0A7J7BZL2">
    <property type="interactions" value="124"/>
</dbReference>